<evidence type="ECO:0000259" key="2">
    <source>
        <dbReference type="Pfam" id="PF17289"/>
    </source>
</evidence>
<dbReference type="InterPro" id="IPR035421">
    <property type="entry name" value="Terminase_6C"/>
</dbReference>
<organism evidence="3">
    <name type="scientific">viral metagenome</name>
    <dbReference type="NCBI Taxonomy" id="1070528"/>
    <lineage>
        <taxon>unclassified sequences</taxon>
        <taxon>metagenomes</taxon>
        <taxon>organismal metagenomes</taxon>
    </lineage>
</organism>
<dbReference type="NCBIfam" id="TIGR01630">
    <property type="entry name" value="psiM2_ORF9"/>
    <property type="match status" value="1"/>
</dbReference>
<sequence>MWDGAGEIYPLVGGDPNLSAMQWRFPTGARIKFAHMQYEKNRLDWQGAQIPLIGFDQLEHFTAAQFWYMLSRNRSTCGVRPYIRATVNPDPDSFVAELVAWWIDQQAGFAIPERAGVLRWFVRIDDRLVWFDSSGEAREKYPDIPPKSLTFIPAKVEDNPELLRKDPGYIANLMALPLVDRERLLGGNWIIRPAAGKVFNRGWFELVDAIPEGGEECRFWDFAATERETKGDDPDYTAGVKIRKVGMVYYVIDCVADQVGPADQDKLFLGVSRQDQRKSGAPYMVRWETEPASAGKKETWRLTTMLAGYDAKGIRPQGDKITRAKPLAAQAEVGNVKLLRGPWNQRWLQHMHSVPDGPHDDIMDATAGAFNALLEPWGLQTMPSLYD</sequence>
<dbReference type="EMBL" id="MT143991">
    <property type="protein sequence ID" value="QJA45485.1"/>
    <property type="molecule type" value="Genomic_DNA"/>
</dbReference>
<evidence type="ECO:0000256" key="1">
    <source>
        <dbReference type="ARBA" id="ARBA00022612"/>
    </source>
</evidence>
<dbReference type="InterPro" id="IPR006517">
    <property type="entry name" value="Phage_terminase_lsu-like_C"/>
</dbReference>
<accession>A0A6H1ZDZ9</accession>
<dbReference type="Pfam" id="PF03237">
    <property type="entry name" value="Terminase_6N"/>
    <property type="match status" value="1"/>
</dbReference>
<feature type="domain" description="Terminase large subunit gp17-like C-terminal" evidence="2">
    <location>
        <begin position="220"/>
        <end position="372"/>
    </location>
</feature>
<name>A0A6H1ZDZ9_9ZZZZ</name>
<reference evidence="3" key="1">
    <citation type="submission" date="2020-03" db="EMBL/GenBank/DDBJ databases">
        <title>The deep terrestrial virosphere.</title>
        <authorList>
            <person name="Holmfeldt K."/>
            <person name="Nilsson E."/>
            <person name="Simone D."/>
            <person name="Lopez-Fernandez M."/>
            <person name="Wu X."/>
            <person name="de Brujin I."/>
            <person name="Lundin D."/>
            <person name="Andersson A."/>
            <person name="Bertilsson S."/>
            <person name="Dopson M."/>
        </authorList>
    </citation>
    <scope>NUCLEOTIDE SEQUENCE</scope>
    <source>
        <strain evidence="3">TM448A00243</strain>
    </source>
</reference>
<protein>
    <submittedName>
        <fullName evidence="3">Putative terminase</fullName>
    </submittedName>
</protein>
<evidence type="ECO:0000313" key="3">
    <source>
        <dbReference type="EMBL" id="QJA45485.1"/>
    </source>
</evidence>
<proteinExistence type="predicted"/>
<gene>
    <name evidence="3" type="ORF">TM448A00243_0034</name>
</gene>
<dbReference type="AlphaFoldDB" id="A0A6H1ZDZ9"/>
<keyword evidence="1" id="KW-1188">Viral release from host cell</keyword>
<dbReference type="Pfam" id="PF17289">
    <property type="entry name" value="Terminase_6C"/>
    <property type="match status" value="1"/>
</dbReference>